<evidence type="ECO:0000313" key="2">
    <source>
        <dbReference type="Proteomes" id="UP001169027"/>
    </source>
</evidence>
<keyword evidence="2" id="KW-1185">Reference proteome</keyword>
<dbReference type="EMBL" id="JAUKVY010000027">
    <property type="protein sequence ID" value="MDO1536396.1"/>
    <property type="molecule type" value="Genomic_DNA"/>
</dbReference>
<gene>
    <name evidence="1" type="ORF">Q2T77_29335</name>
</gene>
<organism evidence="1 2">
    <name type="scientific">Variovorax ginsengisoli</name>
    <dbReference type="NCBI Taxonomy" id="363844"/>
    <lineage>
        <taxon>Bacteria</taxon>
        <taxon>Pseudomonadati</taxon>
        <taxon>Pseudomonadota</taxon>
        <taxon>Betaproteobacteria</taxon>
        <taxon>Burkholderiales</taxon>
        <taxon>Comamonadaceae</taxon>
        <taxon>Variovorax</taxon>
    </lineage>
</organism>
<name>A0ABT8SBW0_9BURK</name>
<accession>A0ABT8SBW0</accession>
<dbReference type="RefSeq" id="WP_301814430.1">
    <property type="nucleotide sequence ID" value="NZ_JAUJZH010000027.1"/>
</dbReference>
<evidence type="ECO:0000313" key="1">
    <source>
        <dbReference type="EMBL" id="MDO1536396.1"/>
    </source>
</evidence>
<protein>
    <submittedName>
        <fullName evidence="1">Uncharacterized protein</fullName>
    </submittedName>
</protein>
<sequence>MPAYILRAVERTASTRLIDDLYAAVSSGKAPYSTPVLADDAASALDAFVAAHGKALNPIAILSSNELEAMQDMIAEASGGTKRGCLLFGVPIRDKRYSPDELPNLFLSGQVRFAYAALDDLEQALSAAAAHDPSTSFFGGASSSDLDAELHLLEELTVQQLPRPR</sequence>
<comment type="caution">
    <text evidence="1">The sequence shown here is derived from an EMBL/GenBank/DDBJ whole genome shotgun (WGS) entry which is preliminary data.</text>
</comment>
<proteinExistence type="predicted"/>
<dbReference type="Proteomes" id="UP001169027">
    <property type="component" value="Unassembled WGS sequence"/>
</dbReference>
<reference evidence="1" key="1">
    <citation type="submission" date="2023-06" db="EMBL/GenBank/DDBJ databases">
        <authorList>
            <person name="Jiang Y."/>
            <person name="Liu Q."/>
        </authorList>
    </citation>
    <scope>NUCLEOTIDE SEQUENCE</scope>
    <source>
        <strain evidence="1">CGMCC 1.12090</strain>
    </source>
</reference>